<dbReference type="EMBL" id="FTNP01000003">
    <property type="protein sequence ID" value="SIR81282.1"/>
    <property type="molecule type" value="Genomic_DNA"/>
</dbReference>
<dbReference type="AlphaFoldDB" id="A0A1N7DZJ3"/>
<sequence>MVDYDVHTRGFSLGMAVCRWTSDSGTESSLAEDVRVMGNYVG</sequence>
<organism evidence="1 2">
    <name type="scientific">Natronorubrum daqingense</name>
    <dbReference type="NCBI Taxonomy" id="588898"/>
    <lineage>
        <taxon>Archaea</taxon>
        <taxon>Methanobacteriati</taxon>
        <taxon>Methanobacteriota</taxon>
        <taxon>Stenosarchaea group</taxon>
        <taxon>Halobacteria</taxon>
        <taxon>Halobacteriales</taxon>
        <taxon>Natrialbaceae</taxon>
        <taxon>Natronorubrum</taxon>
    </lineage>
</organism>
<name>A0A1N7DZJ3_9EURY</name>
<dbReference type="Proteomes" id="UP000185687">
    <property type="component" value="Unassembled WGS sequence"/>
</dbReference>
<keyword evidence="2" id="KW-1185">Reference proteome</keyword>
<reference evidence="1 2" key="1">
    <citation type="submission" date="2017-01" db="EMBL/GenBank/DDBJ databases">
        <authorList>
            <person name="Mah S.A."/>
            <person name="Swanson W.J."/>
            <person name="Moy G.W."/>
            <person name="Vacquier V.D."/>
        </authorList>
    </citation>
    <scope>NUCLEOTIDE SEQUENCE [LARGE SCALE GENOMIC DNA]</scope>
    <source>
        <strain evidence="1 2">CGMCC 1.8909</strain>
    </source>
</reference>
<evidence type="ECO:0000313" key="2">
    <source>
        <dbReference type="Proteomes" id="UP000185687"/>
    </source>
</evidence>
<protein>
    <submittedName>
        <fullName evidence="1">Uncharacterized protein</fullName>
    </submittedName>
</protein>
<gene>
    <name evidence="1" type="ORF">SAMN05421809_2351</name>
</gene>
<evidence type="ECO:0000313" key="1">
    <source>
        <dbReference type="EMBL" id="SIR81282.1"/>
    </source>
</evidence>
<accession>A0A1N7DZJ3</accession>
<proteinExistence type="predicted"/>